<keyword evidence="6" id="KW-0813">Transport</keyword>
<dbReference type="AlphaFoldDB" id="A0A2T0W7S8"/>
<proteinExistence type="predicted"/>
<dbReference type="EMBL" id="PVTO01000009">
    <property type="protein sequence ID" value="PRY82753.1"/>
    <property type="molecule type" value="Genomic_DNA"/>
</dbReference>
<dbReference type="Pfam" id="PF13407">
    <property type="entry name" value="Peripla_BP_4"/>
    <property type="match status" value="1"/>
</dbReference>
<feature type="region of interest" description="Disordered" evidence="3">
    <location>
        <begin position="30"/>
        <end position="58"/>
    </location>
</feature>
<comment type="caution">
    <text evidence="6">The sequence shown here is derived from an EMBL/GenBank/DDBJ whole genome shotgun (WGS) entry which is preliminary data.</text>
</comment>
<organism evidence="6 7">
    <name type="scientific">Alkalibacterium olivapovliticus</name>
    <dbReference type="NCBI Taxonomy" id="99907"/>
    <lineage>
        <taxon>Bacteria</taxon>
        <taxon>Bacillati</taxon>
        <taxon>Bacillota</taxon>
        <taxon>Bacilli</taxon>
        <taxon>Lactobacillales</taxon>
        <taxon>Carnobacteriaceae</taxon>
        <taxon>Alkalibacterium</taxon>
    </lineage>
</organism>
<gene>
    <name evidence="6" type="ORF">CLV38_10983</name>
</gene>
<reference evidence="6 7" key="1">
    <citation type="submission" date="2018-03" db="EMBL/GenBank/DDBJ databases">
        <title>Genomic Encyclopedia of Archaeal and Bacterial Type Strains, Phase II (KMG-II): from individual species to whole genera.</title>
        <authorList>
            <person name="Goeker M."/>
        </authorList>
    </citation>
    <scope>NUCLEOTIDE SEQUENCE [LARGE SCALE GENOMIC DNA]</scope>
    <source>
        <strain evidence="6 7">DSM 13175</strain>
    </source>
</reference>
<evidence type="ECO:0000259" key="5">
    <source>
        <dbReference type="Pfam" id="PF13407"/>
    </source>
</evidence>
<sequence length="396" mass="42393">MLEVIKRSRLLMMTGLLSVVLAGCSGDTEANVAEETDNEGTEEVEPDAEDTTDEESEGGLDVGIILPTRDEPRWVQDEQRFMDALSDSDYTTEILFSQGSSANELQNVETLVSKGIDILIMSPHDGDAAGAAAQAAADEGITVIAYDRLITSTKAVDYYVTFDSVAVGEAQGQYLVDNAEGSDIPLYLYAGASSDNNAFLFFEGAWSVLQPKIEDGTFVIANSSEAEALSGTAELTRDEMGSIMGQITTNWDPNEAINRAQTHLTSAGDDLKGDVAILAPNDGTARSIADTFSADSDITSYVITGQDAEMASIQYIIDGKQSMTVFKDVRRLVEDAMGMAITILDGDTPETTGSYDNGAKDVEAMQSEVIVVNQDNVKAELIDSGYYEASEFTGLD</sequence>
<dbReference type="InterPro" id="IPR050555">
    <property type="entry name" value="Bact_Solute-Bind_Prot2"/>
</dbReference>
<dbReference type="SUPFAM" id="SSF53822">
    <property type="entry name" value="Periplasmic binding protein-like I"/>
    <property type="match status" value="1"/>
</dbReference>
<feature type="domain" description="Periplasmic binding protein" evidence="5">
    <location>
        <begin position="62"/>
        <end position="347"/>
    </location>
</feature>
<evidence type="ECO:0000256" key="3">
    <source>
        <dbReference type="SAM" id="MobiDB-lite"/>
    </source>
</evidence>
<keyword evidence="2 4" id="KW-0732">Signal</keyword>
<feature type="signal peptide" evidence="4">
    <location>
        <begin position="1"/>
        <end position="22"/>
    </location>
</feature>
<evidence type="ECO:0000313" key="7">
    <source>
        <dbReference type="Proteomes" id="UP000238205"/>
    </source>
</evidence>
<dbReference type="PROSITE" id="PS51257">
    <property type="entry name" value="PROKAR_LIPOPROTEIN"/>
    <property type="match status" value="1"/>
</dbReference>
<keyword evidence="6" id="KW-0762">Sugar transport</keyword>
<comment type="subcellular location">
    <subcellularLocation>
        <location evidence="1">Cell envelope</location>
    </subcellularLocation>
</comment>
<protein>
    <submittedName>
        <fullName evidence="6">Putative multiple sugar transport system substrate-binding protein</fullName>
    </submittedName>
</protein>
<feature type="chain" id="PRO_5039691858" evidence="4">
    <location>
        <begin position="23"/>
        <end position="396"/>
    </location>
</feature>
<evidence type="ECO:0000256" key="2">
    <source>
        <dbReference type="ARBA" id="ARBA00022729"/>
    </source>
</evidence>
<dbReference type="GO" id="GO:0030288">
    <property type="term" value="C:outer membrane-bounded periplasmic space"/>
    <property type="evidence" value="ECO:0007669"/>
    <property type="project" value="TreeGrafter"/>
</dbReference>
<feature type="compositionally biased region" description="Acidic residues" evidence="3">
    <location>
        <begin position="32"/>
        <end position="58"/>
    </location>
</feature>
<evidence type="ECO:0000256" key="1">
    <source>
        <dbReference type="ARBA" id="ARBA00004196"/>
    </source>
</evidence>
<dbReference type="Proteomes" id="UP000238205">
    <property type="component" value="Unassembled WGS sequence"/>
</dbReference>
<dbReference type="InterPro" id="IPR028082">
    <property type="entry name" value="Peripla_BP_I"/>
</dbReference>
<dbReference type="PANTHER" id="PTHR30036">
    <property type="entry name" value="D-XYLOSE-BINDING PERIPLASMIC PROTEIN"/>
    <property type="match status" value="1"/>
</dbReference>
<name>A0A2T0W7S8_9LACT</name>
<dbReference type="RefSeq" id="WP_211295429.1">
    <property type="nucleotide sequence ID" value="NZ_PVTO01000009.1"/>
</dbReference>
<dbReference type="GO" id="GO:0030246">
    <property type="term" value="F:carbohydrate binding"/>
    <property type="evidence" value="ECO:0007669"/>
    <property type="project" value="TreeGrafter"/>
</dbReference>
<dbReference type="CDD" id="cd19994">
    <property type="entry name" value="PBP1_ChvE"/>
    <property type="match status" value="1"/>
</dbReference>
<dbReference type="Gene3D" id="3.40.50.2300">
    <property type="match status" value="2"/>
</dbReference>
<evidence type="ECO:0000313" key="6">
    <source>
        <dbReference type="EMBL" id="PRY82753.1"/>
    </source>
</evidence>
<dbReference type="PANTHER" id="PTHR30036:SF1">
    <property type="entry name" value="D-XYLOSE-BINDING PERIPLASMIC PROTEIN"/>
    <property type="match status" value="1"/>
</dbReference>
<accession>A0A2T0W7S8</accession>
<keyword evidence="7" id="KW-1185">Reference proteome</keyword>
<evidence type="ECO:0000256" key="4">
    <source>
        <dbReference type="SAM" id="SignalP"/>
    </source>
</evidence>
<dbReference type="InterPro" id="IPR025997">
    <property type="entry name" value="SBP_2_dom"/>
</dbReference>